<reference evidence="1" key="1">
    <citation type="submission" date="2017-08" db="EMBL/GenBank/DDBJ databases">
        <authorList>
            <person name="Imhoff J.F."/>
            <person name="Rahn T."/>
            <person name="Kuenzel S."/>
            <person name="Neulinger S.C."/>
        </authorList>
    </citation>
    <scope>NUCLEOTIDE SEQUENCE</scope>
    <source>
        <strain evidence="1">IM 151</strain>
    </source>
</reference>
<gene>
    <name evidence="1" type="ORF">CKO43_24745</name>
</gene>
<dbReference type="EMBL" id="NRRU01000187">
    <property type="protein sequence ID" value="MBK1715958.1"/>
    <property type="molecule type" value="Genomic_DNA"/>
</dbReference>
<keyword evidence="1" id="KW-0378">Hydrolase</keyword>
<comment type="caution">
    <text evidence="1">The sequence shown here is derived from an EMBL/GenBank/DDBJ whole genome shotgun (WGS) entry which is preliminary data.</text>
</comment>
<evidence type="ECO:0000313" key="1">
    <source>
        <dbReference type="EMBL" id="MBK1715958.1"/>
    </source>
</evidence>
<proteinExistence type="predicted"/>
<keyword evidence="2" id="KW-1185">Reference proteome</keyword>
<organism evidence="1 2">
    <name type="scientific">Rubrivivax gelatinosus</name>
    <name type="common">Rhodocyclus gelatinosus</name>
    <name type="synonym">Rhodopseudomonas gelatinosa</name>
    <dbReference type="NCBI Taxonomy" id="28068"/>
    <lineage>
        <taxon>Bacteria</taxon>
        <taxon>Pseudomonadati</taxon>
        <taxon>Pseudomonadota</taxon>
        <taxon>Betaproteobacteria</taxon>
        <taxon>Burkholderiales</taxon>
        <taxon>Sphaerotilaceae</taxon>
        <taxon>Rubrivivax</taxon>
    </lineage>
</organism>
<feature type="non-terminal residue" evidence="1">
    <location>
        <position position="1"/>
    </location>
</feature>
<name>A0ABS1E294_RUBGE</name>
<protein>
    <submittedName>
        <fullName evidence="1">Fumarylacetoacetate hydrolase</fullName>
    </submittedName>
</protein>
<accession>A0ABS1E294</accession>
<sequence length="45" mass="4652">LEAAAGGEAATPWLAFGNTVRIEAFAADGASVFGAIEQRVSERDE</sequence>
<reference evidence="1" key="2">
    <citation type="journal article" date="2020" name="Microorganisms">
        <title>Osmotic Adaptation and Compatible Solute Biosynthesis of Phototrophic Bacteria as Revealed from Genome Analyses.</title>
        <authorList>
            <person name="Imhoff J.F."/>
            <person name="Rahn T."/>
            <person name="Kunzel S."/>
            <person name="Keller A."/>
            <person name="Neulinger S.C."/>
        </authorList>
    </citation>
    <scope>NUCLEOTIDE SEQUENCE</scope>
    <source>
        <strain evidence="1">IM 151</strain>
    </source>
</reference>
<evidence type="ECO:0000313" key="2">
    <source>
        <dbReference type="Proteomes" id="UP001041814"/>
    </source>
</evidence>
<dbReference type="Proteomes" id="UP001041814">
    <property type="component" value="Unassembled WGS sequence"/>
</dbReference>
<dbReference type="GO" id="GO:0016787">
    <property type="term" value="F:hydrolase activity"/>
    <property type="evidence" value="ECO:0007669"/>
    <property type="project" value="UniProtKB-KW"/>
</dbReference>